<dbReference type="InterPro" id="IPR003439">
    <property type="entry name" value="ABC_transporter-like_ATP-bd"/>
</dbReference>
<dbReference type="SMART" id="SM00382">
    <property type="entry name" value="AAA"/>
    <property type="match status" value="1"/>
</dbReference>
<dbReference type="InterPro" id="IPR032823">
    <property type="entry name" value="BCA_ABC_TP_C"/>
</dbReference>
<dbReference type="InterPro" id="IPR027417">
    <property type="entry name" value="P-loop_NTPase"/>
</dbReference>
<dbReference type="GO" id="GO:0005886">
    <property type="term" value="C:plasma membrane"/>
    <property type="evidence" value="ECO:0007669"/>
    <property type="project" value="TreeGrafter"/>
</dbReference>
<dbReference type="Pfam" id="PF00005">
    <property type="entry name" value="ABC_tran"/>
    <property type="match status" value="1"/>
</dbReference>
<dbReference type="PROSITE" id="PS50893">
    <property type="entry name" value="ABC_TRANSPORTER_2"/>
    <property type="match status" value="1"/>
</dbReference>
<evidence type="ECO:0000313" key="6">
    <source>
        <dbReference type="Proteomes" id="UP001221217"/>
    </source>
</evidence>
<organism evidence="5 6">
    <name type="scientific">Candidatus Thalassospirochaeta sargassi</name>
    <dbReference type="NCBI Taxonomy" id="3119039"/>
    <lineage>
        <taxon>Bacteria</taxon>
        <taxon>Pseudomonadati</taxon>
        <taxon>Spirochaetota</taxon>
        <taxon>Spirochaetia</taxon>
        <taxon>Spirochaetales</taxon>
        <taxon>Spirochaetaceae</taxon>
        <taxon>Candidatus Thalassospirochaeta</taxon>
    </lineage>
</organism>
<feature type="domain" description="ABC transporter" evidence="4">
    <location>
        <begin position="8"/>
        <end position="255"/>
    </location>
</feature>
<evidence type="ECO:0000259" key="4">
    <source>
        <dbReference type="PROSITE" id="PS50893"/>
    </source>
</evidence>
<keyword evidence="2" id="KW-0547">Nucleotide-binding</keyword>
<proteinExistence type="predicted"/>
<dbReference type="SUPFAM" id="SSF52540">
    <property type="entry name" value="P-loop containing nucleoside triphosphate hydrolases"/>
    <property type="match status" value="1"/>
</dbReference>
<accession>A0AAJ1ICL8</accession>
<sequence>METYAPLMKIDKLDKYFGGLHAVSEVSFDVHPGTIKAVIGPNGAGKTTMFNMIAGFFPPTSGSVRFNDVMLTGMKPFNVAGQGLLRTFQNLKVCDNLSVLDNILLGHHTRSRSGFGAGMLSTRKSRIEERRAVEQVMPLLEWLSIVEMKDTLVGNLSFGEQRSVELARALAADPAMLLLDEPAAGLNMHETEELAGRISELKAQGRTILIVEHDMSLVMDISDEIVVLNFGKKIAEGSPAEIQNNEEVIRIYLGGSDA</sequence>
<reference evidence="5 6" key="1">
    <citation type="submission" date="2022-12" db="EMBL/GenBank/DDBJ databases">
        <title>Metagenome assembled genome from gulf of manar.</title>
        <authorList>
            <person name="Kohli P."/>
            <person name="Pk S."/>
            <person name="Venkata Ramana C."/>
            <person name="Sasikala C."/>
        </authorList>
    </citation>
    <scope>NUCLEOTIDE SEQUENCE [LARGE SCALE GENOMIC DNA]</scope>
    <source>
        <strain evidence="5">JB008</strain>
    </source>
</reference>
<protein>
    <submittedName>
        <fullName evidence="5">ABC transporter ATP-binding protein</fullName>
    </submittedName>
</protein>
<name>A0AAJ1ICL8_9SPIO</name>
<dbReference type="Pfam" id="PF12399">
    <property type="entry name" value="BCA_ABC_TP_C"/>
    <property type="match status" value="1"/>
</dbReference>
<evidence type="ECO:0000256" key="1">
    <source>
        <dbReference type="ARBA" id="ARBA00022448"/>
    </source>
</evidence>
<keyword evidence="3 5" id="KW-0067">ATP-binding</keyword>
<dbReference type="CDD" id="cd03219">
    <property type="entry name" value="ABC_Mj1267_LivG_branched"/>
    <property type="match status" value="1"/>
</dbReference>
<dbReference type="InterPro" id="IPR003593">
    <property type="entry name" value="AAA+_ATPase"/>
</dbReference>
<dbReference type="EMBL" id="JAQQAL010000005">
    <property type="protein sequence ID" value="MDC7225338.1"/>
    <property type="molecule type" value="Genomic_DNA"/>
</dbReference>
<dbReference type="InterPro" id="IPR051120">
    <property type="entry name" value="ABC_AA/LPS_Transport"/>
</dbReference>
<dbReference type="PANTHER" id="PTHR45772">
    <property type="entry name" value="CONSERVED COMPONENT OF ABC TRANSPORTER FOR NATURAL AMINO ACIDS-RELATED"/>
    <property type="match status" value="1"/>
</dbReference>
<dbReference type="PANTHER" id="PTHR45772:SF9">
    <property type="entry name" value="CONSERVED COMPONENT OF ABC TRANSPORTER FOR NATURAL AMINO ACIDS"/>
    <property type="match status" value="1"/>
</dbReference>
<dbReference type="AlphaFoldDB" id="A0AAJ1ICL8"/>
<dbReference type="Proteomes" id="UP001221217">
    <property type="component" value="Unassembled WGS sequence"/>
</dbReference>
<dbReference type="GO" id="GO:0005524">
    <property type="term" value="F:ATP binding"/>
    <property type="evidence" value="ECO:0007669"/>
    <property type="project" value="UniProtKB-KW"/>
</dbReference>
<comment type="caution">
    <text evidence="5">The sequence shown here is derived from an EMBL/GenBank/DDBJ whole genome shotgun (WGS) entry which is preliminary data.</text>
</comment>
<keyword evidence="1" id="KW-0813">Transport</keyword>
<evidence type="ECO:0000313" key="5">
    <source>
        <dbReference type="EMBL" id="MDC7225338.1"/>
    </source>
</evidence>
<dbReference type="Gene3D" id="3.40.50.300">
    <property type="entry name" value="P-loop containing nucleotide triphosphate hydrolases"/>
    <property type="match status" value="1"/>
</dbReference>
<evidence type="ECO:0000256" key="2">
    <source>
        <dbReference type="ARBA" id="ARBA00022741"/>
    </source>
</evidence>
<dbReference type="GO" id="GO:0016887">
    <property type="term" value="F:ATP hydrolysis activity"/>
    <property type="evidence" value="ECO:0007669"/>
    <property type="project" value="InterPro"/>
</dbReference>
<gene>
    <name evidence="5" type="ORF">PQJ61_01085</name>
</gene>
<dbReference type="FunFam" id="3.40.50.300:FF:000421">
    <property type="entry name" value="Branched-chain amino acid ABC transporter ATP-binding protein"/>
    <property type="match status" value="1"/>
</dbReference>
<evidence type="ECO:0000256" key="3">
    <source>
        <dbReference type="ARBA" id="ARBA00022840"/>
    </source>
</evidence>